<proteinExistence type="predicted"/>
<sequence>MVKDQGTKNVGYSGRRVLKLTAINLAINFGGATFLLLLFADIFFRVSSISSAVVLNASLFLGMLALAFYGSGIYITSIVLEAFTLPQLRQSTKFKTQFIATHLFHGPISHIFIFSGYQVALFILALMDIAFTLTPVTVPVFVLAAGFVSGILFAVAQIYNGTAPYQFITGVILLILFGVIVGTRLSFLHLPPISTYFLSAATSFISFTMIYFGSLGLKGKRIDWGKSGR</sequence>
<dbReference type="Proteomes" id="UP000177263">
    <property type="component" value="Unassembled WGS sequence"/>
</dbReference>
<feature type="transmembrane region" description="Helical" evidence="1">
    <location>
        <begin position="133"/>
        <end position="155"/>
    </location>
</feature>
<protein>
    <submittedName>
        <fullName evidence="2">Uncharacterized protein</fullName>
    </submittedName>
</protein>
<feature type="transmembrane region" description="Helical" evidence="1">
    <location>
        <begin position="60"/>
        <end position="83"/>
    </location>
</feature>
<evidence type="ECO:0000313" key="3">
    <source>
        <dbReference type="Proteomes" id="UP000177263"/>
    </source>
</evidence>
<accession>A0A1F7YQ59</accession>
<feature type="transmembrane region" description="Helical" evidence="1">
    <location>
        <begin position="103"/>
        <end position="127"/>
    </location>
</feature>
<keyword evidence="1" id="KW-0812">Transmembrane</keyword>
<feature type="transmembrane region" description="Helical" evidence="1">
    <location>
        <begin position="193"/>
        <end position="212"/>
    </location>
</feature>
<keyword evidence="1" id="KW-0472">Membrane</keyword>
<comment type="caution">
    <text evidence="2">The sequence shown here is derived from an EMBL/GenBank/DDBJ whole genome shotgun (WGS) entry which is preliminary data.</text>
</comment>
<dbReference type="AlphaFoldDB" id="A0A1F7YQ59"/>
<dbReference type="STRING" id="1802500.A2801_03580"/>
<dbReference type="EMBL" id="MGGM01000024">
    <property type="protein sequence ID" value="OGM28748.1"/>
    <property type="molecule type" value="Genomic_DNA"/>
</dbReference>
<reference evidence="2 3" key="1">
    <citation type="journal article" date="2016" name="Nat. Commun.">
        <title>Thousands of microbial genomes shed light on interconnected biogeochemical processes in an aquifer system.</title>
        <authorList>
            <person name="Anantharaman K."/>
            <person name="Brown C.T."/>
            <person name="Hug L.A."/>
            <person name="Sharon I."/>
            <person name="Castelle C.J."/>
            <person name="Probst A.J."/>
            <person name="Thomas B.C."/>
            <person name="Singh A."/>
            <person name="Wilkins M.J."/>
            <person name="Karaoz U."/>
            <person name="Brodie E.L."/>
            <person name="Williams K.H."/>
            <person name="Hubbard S.S."/>
            <person name="Banfield J.F."/>
        </authorList>
    </citation>
    <scope>NUCLEOTIDE SEQUENCE [LARGE SCALE GENOMIC DNA]</scope>
</reference>
<name>A0A1F7YQ59_9BACT</name>
<evidence type="ECO:0000256" key="1">
    <source>
        <dbReference type="SAM" id="Phobius"/>
    </source>
</evidence>
<gene>
    <name evidence="2" type="ORF">A2801_03580</name>
</gene>
<evidence type="ECO:0000313" key="2">
    <source>
        <dbReference type="EMBL" id="OGM28748.1"/>
    </source>
</evidence>
<keyword evidence="1" id="KW-1133">Transmembrane helix</keyword>
<feature type="transmembrane region" description="Helical" evidence="1">
    <location>
        <begin position="21"/>
        <end position="40"/>
    </location>
</feature>
<organism evidence="2 3">
    <name type="scientific">Candidatus Woesebacteria bacterium RIFCSPHIGHO2_01_FULL_41_10</name>
    <dbReference type="NCBI Taxonomy" id="1802500"/>
    <lineage>
        <taxon>Bacteria</taxon>
        <taxon>Candidatus Woeseibacteriota</taxon>
    </lineage>
</organism>
<feature type="transmembrane region" description="Helical" evidence="1">
    <location>
        <begin position="167"/>
        <end position="187"/>
    </location>
</feature>